<proteinExistence type="predicted"/>
<dbReference type="Pfam" id="PF13519">
    <property type="entry name" value="VWA_2"/>
    <property type="match status" value="1"/>
</dbReference>
<evidence type="ECO:0000313" key="3">
    <source>
        <dbReference type="EMBL" id="KIJ64840.1"/>
    </source>
</evidence>
<dbReference type="Gene3D" id="3.40.50.410">
    <property type="entry name" value="von Willebrand factor, type A domain"/>
    <property type="match status" value="1"/>
</dbReference>
<dbReference type="GO" id="GO:0003924">
    <property type="term" value="F:GTPase activity"/>
    <property type="evidence" value="ECO:0007669"/>
    <property type="project" value="InterPro"/>
</dbReference>
<dbReference type="SUPFAM" id="SSF52540">
    <property type="entry name" value="P-loop containing nucleoside triphosphate hydrolases"/>
    <property type="match status" value="1"/>
</dbReference>
<feature type="compositionally biased region" description="Basic and acidic residues" evidence="1">
    <location>
        <begin position="30"/>
        <end position="40"/>
    </location>
</feature>
<dbReference type="CDD" id="cd00198">
    <property type="entry name" value="vWFA"/>
    <property type="match status" value="1"/>
</dbReference>
<feature type="region of interest" description="Disordered" evidence="1">
    <location>
        <begin position="1"/>
        <end position="41"/>
    </location>
</feature>
<evidence type="ECO:0000313" key="4">
    <source>
        <dbReference type="Proteomes" id="UP000053820"/>
    </source>
</evidence>
<name>A0A0C9W1P4_9AGAM</name>
<dbReference type="PANTHER" id="PTHR22796:SF1">
    <property type="entry name" value="VWFA DOMAIN-CONTAINING PROTEIN"/>
    <property type="match status" value="1"/>
</dbReference>
<accession>A0A0C9W1P4</accession>
<dbReference type="PANTHER" id="PTHR22796">
    <property type="entry name" value="URG4-RELATED"/>
    <property type="match status" value="1"/>
</dbReference>
<dbReference type="SMART" id="SM00327">
    <property type="entry name" value="VWA"/>
    <property type="match status" value="1"/>
</dbReference>
<protein>
    <recommendedName>
        <fullName evidence="2">VWFA domain-containing protein</fullName>
    </recommendedName>
</protein>
<sequence length="2293" mass="255670">MDPSHKPPNIFTFDEEADKGDGVQNYHSSNEVEKSVDHGRSGANVAVSTAVNKLDQAKMVTDEFEEPFISVDAENVQSMSTERQALRNLDDDNMDTSDNESLFTDYHTVATEVSPSPLEMEEDMPPSVQTGLDLAVSINGLYRMLDLINEQGTGGLVDKIIIAQDSIREFVNAICPGAYVSMTKVNFKSLDQYVVKPIGVYGSKQEIVKFLLSIGSVDDAMAEDLLCSTDKPGLLRPRLHSGLYVLRHLRRPGDEELFVIYWPEDTTWDDSASANICRNRETFMRYLTKMCDQILALISPEHASSMVWNSGGDEYMVEDEDVDGYSRLVTFEVAKTNEQEESVGTRPGFHASSEFIATPNVLGDCPFDPPQFKPWLLHGETTQGFMTLKYQPATTTSETLRKAAYTPPRLRDLLKDVGLQLSESLDARGLEILLESGLQRRFPSDCCKYVDNVAALKNASALRMRQEISDINQRIQGDRGIISKVMHDKVARAILRLFPTLVPEEIGLVQEGEDASANSVSSDLSNLFALFPEIRTRTEEEIRKLEKNITIESPEFKQCKKRICFIDGLWNQVQDWDEARREELMTIAFNPDLQAAKKELKSTFKTDGDGGMKWLVNQAKSLLTTSDHSLIDSMIKKAEQSPFYGDAEFVANLDNILARLPRLGELVTETKRALNEKIKNIISGRRDKLTHAALRVQEEECAAQAKREAGNREEVEQCDLRASFAREISALSQKHSSSPRVLIVSSIEDAPRSIYSSSASQCFILSGVLKSKKDPLLQYTIHIMDLDRHDRQELQVNPSMIPSPRFHLRHIFHLEPGYVIARAQLLEGEKIFLAVTDRQGNLHIYYESLTAIDGALSRGIGKPLDGGKIGQKFLLAFDESKRMLCVVATSKLQLHLLIYDDGRKTMQARGTIISLSQWYQEGVYPCHACFICGSEELLLVDSQAHARVFSLVTLQFRPAVLDLKQIPVAVYSSPDASCLLTSHQTTSGLHLTAYHWSTFGTTEGIPLEAPQLQLQAEDSLSLTSLANKSAVHLVKLDVAGHKCDSVALDITRKVTEFMFKEKGARTSKTNATGVTAHNSLIDCHAEVWARFPVVSAVGREAITSESRRKSRSIVFVTDRDHDRYAHHFFDLITTFERTTKKPGGDTLKKIKIAGSRFSVALEALRGDSEWDVTQFLAGEWIVDFLCLIPIHIAITKENRFVPLKDGVYSTDLEKSLLGADVNRIVDALSFGWYESIFQSYMATKPVKVVSSMGEQSVGKSFALNHLADTSFAGSAMRTTEGVWMSVTPTEGALIVALDFEGVHSIERSAQEDTLLVLFNTAISNLVLFRNNFALSRDITGLFQSFQSSSTVLDPGENPSLFNSTLMIIIKASHDVVDSDTREIIREFQLKFQRIVQDEQGSNFITRLHRGQLDMLPWPVIESKEFYRQFSVIKKRLDRQKVTYGAAGEFLHLMKTLMAKLKANDWGALSQTMASHRAQLLLSLLPNALAYGLQEVEDDGEPLRNLDTDITIDIPDTGYCFFLAAGQAQDALREHTLSVLRETWEQGPLRQQMPDPEWVEGLSQHLETIVNMRIDHVREWLTTNMSRFQAGHASIEDLGRTFESATVDLKSNVTLCKLQCASCQLLCVKSRFHQGQHECQTDHFCIHECDFCLENSGEYKSCKMSAGHPGKHICMVDAHLCGQPCNRLGKSGCLEKCIKVMDHPDGDHECAATIHACGEPCDLNDVRLGNGTVYSCPGKCHIASDLEHEQHRCDARLCSVYCQLCKRLCAETDHLHGLQPGATHLCGQPHSCESVCSVRGICEIETAPHSIEATFTGRHETFQYTKFSQVSKRLKCVKVIPPGEQQHTGAHTHSLNPKVVHFCEVRCEYCGYFCTLPLGHAQQEHETRHGSMSHTRWAIDGPEDASLEIEGRRFSSNDEGAPMMCNLVCQAMGRHAHISYCRAQDPVACTGDDQIFHIHKRLLPNADDPKDFITHSLYWQRSGFKDPYSREEQTNFTKCDAMCSGPEHSAVAGNAAQPSYCMLPIFHAPRNPAGPPPGMGYVSHDGHVFSCRNPVVMQQAFHVIFVADKSGSMACPDRRPLPDTPASERIIRQSDNRFGAVLSSLYSFWLARDAAMNASGTGVRRDAYSVILFDSTVTQAVQNDLRSNADELLDVVLRYRPAGGTNFTSAIRTAQDVMQRAWSTERTPVIIFLSDGECHIPDPIVQDLCMSATQLGKAISFHAVSFGRDTHSSTLRRMSQIALAAQQRAPRDPLLPAEAMVQSSYSEALDSVQLAETFLGIAESLRKPRGSLMS</sequence>
<dbReference type="PROSITE" id="PS50234">
    <property type="entry name" value="VWFA"/>
    <property type="match status" value="1"/>
</dbReference>
<dbReference type="InterPro" id="IPR002035">
    <property type="entry name" value="VWF_A"/>
</dbReference>
<reference evidence="3 4" key="1">
    <citation type="submission" date="2014-04" db="EMBL/GenBank/DDBJ databases">
        <title>Evolutionary Origins and Diversification of the Mycorrhizal Mutualists.</title>
        <authorList>
            <consortium name="DOE Joint Genome Institute"/>
            <consortium name="Mycorrhizal Genomics Consortium"/>
            <person name="Kohler A."/>
            <person name="Kuo A."/>
            <person name="Nagy L.G."/>
            <person name="Floudas D."/>
            <person name="Copeland A."/>
            <person name="Barry K.W."/>
            <person name="Cichocki N."/>
            <person name="Veneault-Fourrey C."/>
            <person name="LaButti K."/>
            <person name="Lindquist E.A."/>
            <person name="Lipzen A."/>
            <person name="Lundell T."/>
            <person name="Morin E."/>
            <person name="Murat C."/>
            <person name="Riley R."/>
            <person name="Ohm R."/>
            <person name="Sun H."/>
            <person name="Tunlid A."/>
            <person name="Henrissat B."/>
            <person name="Grigoriev I.V."/>
            <person name="Hibbett D.S."/>
            <person name="Martin F."/>
        </authorList>
    </citation>
    <scope>NUCLEOTIDE SEQUENCE [LARGE SCALE GENOMIC DNA]</scope>
    <source>
        <strain evidence="3 4">MD-312</strain>
    </source>
</reference>
<feature type="domain" description="VWFA" evidence="2">
    <location>
        <begin position="2061"/>
        <end position="2277"/>
    </location>
</feature>
<gene>
    <name evidence="3" type="ORF">HYDPIDRAFT_40028</name>
</gene>
<dbReference type="EMBL" id="KN839845">
    <property type="protein sequence ID" value="KIJ64840.1"/>
    <property type="molecule type" value="Genomic_DNA"/>
</dbReference>
<evidence type="ECO:0000259" key="2">
    <source>
        <dbReference type="PROSITE" id="PS50234"/>
    </source>
</evidence>
<dbReference type="Pfam" id="PF02263">
    <property type="entry name" value="GBP"/>
    <property type="match status" value="1"/>
</dbReference>
<dbReference type="InterPro" id="IPR027417">
    <property type="entry name" value="P-loop_NTPase"/>
</dbReference>
<dbReference type="InterPro" id="IPR036465">
    <property type="entry name" value="vWFA_dom_sf"/>
</dbReference>
<organism evidence="3 4">
    <name type="scientific">Hydnomerulius pinastri MD-312</name>
    <dbReference type="NCBI Taxonomy" id="994086"/>
    <lineage>
        <taxon>Eukaryota</taxon>
        <taxon>Fungi</taxon>
        <taxon>Dikarya</taxon>
        <taxon>Basidiomycota</taxon>
        <taxon>Agaricomycotina</taxon>
        <taxon>Agaricomycetes</taxon>
        <taxon>Agaricomycetidae</taxon>
        <taxon>Boletales</taxon>
        <taxon>Boletales incertae sedis</taxon>
        <taxon>Leucogyrophana</taxon>
    </lineage>
</organism>
<dbReference type="Proteomes" id="UP000053820">
    <property type="component" value="Unassembled WGS sequence"/>
</dbReference>
<dbReference type="GO" id="GO:0005525">
    <property type="term" value="F:GTP binding"/>
    <property type="evidence" value="ECO:0007669"/>
    <property type="project" value="InterPro"/>
</dbReference>
<dbReference type="SUPFAM" id="SSF53300">
    <property type="entry name" value="vWA-like"/>
    <property type="match status" value="1"/>
</dbReference>
<evidence type="ECO:0000256" key="1">
    <source>
        <dbReference type="SAM" id="MobiDB-lite"/>
    </source>
</evidence>
<dbReference type="Gene3D" id="3.40.50.300">
    <property type="entry name" value="P-loop containing nucleotide triphosphate hydrolases"/>
    <property type="match status" value="1"/>
</dbReference>
<dbReference type="InterPro" id="IPR015894">
    <property type="entry name" value="Guanylate-bd_N"/>
</dbReference>
<dbReference type="HOGENOM" id="CLU_000401_0_0_1"/>
<keyword evidence="4" id="KW-1185">Reference proteome</keyword>
<dbReference type="OrthoDB" id="2343366at2759"/>